<keyword evidence="8" id="KW-1185">Reference proteome</keyword>
<feature type="transmembrane region" description="Helical" evidence="6">
    <location>
        <begin position="21"/>
        <end position="41"/>
    </location>
</feature>
<keyword evidence="5 6" id="KW-0472">Membrane</keyword>
<dbReference type="PANTHER" id="PTHR23501">
    <property type="entry name" value="MAJOR FACILITATOR SUPERFAMILY"/>
    <property type="match status" value="1"/>
</dbReference>
<dbReference type="PANTHER" id="PTHR23501:SF191">
    <property type="entry name" value="VACUOLAR BASIC AMINO ACID TRANSPORTER 4"/>
    <property type="match status" value="1"/>
</dbReference>
<feature type="transmembrane region" description="Helical" evidence="6">
    <location>
        <begin position="477"/>
        <end position="500"/>
    </location>
</feature>
<proteinExistence type="predicted"/>
<sequence length="513" mass="54398">MERPPLLGAPYIAHHPMWRRVLYALMGIFMPIAASTQNSLFSGNLSNAAGEAGLSAAEATWLVAGFVAAAAFANLVVIKGRQQYGIMFFLTSLLGVNIATGLLLIFFPGFTTLMINRVSNGLMVSTNVAGGVYYLIQALPKSRRVEAIAIAIASLQLANPIAALVPVDLLTGSGNFGFACIATALGALQLALVLLLPLPTTNMGKVFEPMDWLSGVLLLGVSICLAAVLTLGRTMWWTDTPWIGWLLVGLVVCGACALCVEFCRTRPLLQINWLSTGTILRFGLVAIMERLLLSEQSTGVIGLFSHAGLINDQYHTLDLFVIMGMIAGITAMAFSLSPRLIPVQCVVALLAIALASWLDSGSNGLTRPSDVYVSQTLLGFGTTLFVGPALLYGIILVLRSDTSHFISTIYVFAITQSIGSATGAALLGSMQYYYQNYAMVGFSSRMADTASLSLAAAHQGLSSISQTLSDQAAVMGYLNVFGFVSVLALCAVALIALVMLCKHLLEISAKHPS</sequence>
<feature type="transmembrane region" description="Helical" evidence="6">
    <location>
        <begin position="210"/>
        <end position="230"/>
    </location>
</feature>
<feature type="transmembrane region" description="Helical" evidence="6">
    <location>
        <begin position="410"/>
        <end position="434"/>
    </location>
</feature>
<evidence type="ECO:0000256" key="5">
    <source>
        <dbReference type="ARBA" id="ARBA00023136"/>
    </source>
</evidence>
<feature type="transmembrane region" description="Helical" evidence="6">
    <location>
        <begin position="313"/>
        <end position="334"/>
    </location>
</feature>
<evidence type="ECO:0000313" key="8">
    <source>
        <dbReference type="Proteomes" id="UP000637769"/>
    </source>
</evidence>
<feature type="transmembrane region" description="Helical" evidence="6">
    <location>
        <begin position="118"/>
        <end position="136"/>
    </location>
</feature>
<name>A0ABQ1LBT7_9PROT</name>
<evidence type="ECO:0000256" key="2">
    <source>
        <dbReference type="ARBA" id="ARBA00022448"/>
    </source>
</evidence>
<dbReference type="Gene3D" id="1.20.1250.20">
    <property type="entry name" value="MFS general substrate transporter like domains"/>
    <property type="match status" value="1"/>
</dbReference>
<evidence type="ECO:0000256" key="3">
    <source>
        <dbReference type="ARBA" id="ARBA00022692"/>
    </source>
</evidence>
<dbReference type="InterPro" id="IPR036259">
    <property type="entry name" value="MFS_trans_sf"/>
</dbReference>
<evidence type="ECO:0000313" key="7">
    <source>
        <dbReference type="EMBL" id="GGC22524.1"/>
    </source>
</evidence>
<dbReference type="Proteomes" id="UP000637769">
    <property type="component" value="Unassembled WGS sequence"/>
</dbReference>
<evidence type="ECO:0000256" key="6">
    <source>
        <dbReference type="SAM" id="Phobius"/>
    </source>
</evidence>
<feature type="transmembrane region" description="Helical" evidence="6">
    <location>
        <begin position="242"/>
        <end position="260"/>
    </location>
</feature>
<evidence type="ECO:0000256" key="1">
    <source>
        <dbReference type="ARBA" id="ARBA00004127"/>
    </source>
</evidence>
<feature type="transmembrane region" description="Helical" evidence="6">
    <location>
        <begin position="61"/>
        <end position="78"/>
    </location>
</feature>
<organism evidence="7 8">
    <name type="scientific">Asaia siamensis</name>
    <dbReference type="NCBI Taxonomy" id="110479"/>
    <lineage>
        <taxon>Bacteria</taxon>
        <taxon>Pseudomonadati</taxon>
        <taxon>Pseudomonadota</taxon>
        <taxon>Alphaproteobacteria</taxon>
        <taxon>Acetobacterales</taxon>
        <taxon>Acetobacteraceae</taxon>
        <taxon>Asaia</taxon>
    </lineage>
</organism>
<feature type="transmembrane region" description="Helical" evidence="6">
    <location>
        <begin position="272"/>
        <end position="293"/>
    </location>
</feature>
<feature type="transmembrane region" description="Helical" evidence="6">
    <location>
        <begin position="176"/>
        <end position="198"/>
    </location>
</feature>
<comment type="subcellular location">
    <subcellularLocation>
        <location evidence="1">Endomembrane system</location>
        <topology evidence="1">Multi-pass membrane protein</topology>
    </subcellularLocation>
</comment>
<keyword evidence="4 6" id="KW-1133">Transmembrane helix</keyword>
<comment type="caution">
    <text evidence="7">The sequence shown here is derived from an EMBL/GenBank/DDBJ whole genome shotgun (WGS) entry which is preliminary data.</text>
</comment>
<feature type="transmembrane region" description="Helical" evidence="6">
    <location>
        <begin position="148"/>
        <end position="170"/>
    </location>
</feature>
<keyword evidence="3 6" id="KW-0812">Transmembrane</keyword>
<feature type="transmembrane region" description="Helical" evidence="6">
    <location>
        <begin position="341"/>
        <end position="358"/>
    </location>
</feature>
<protein>
    <submittedName>
        <fullName evidence="7">MFS transporter</fullName>
    </submittedName>
</protein>
<dbReference type="RefSeq" id="WP_188425153.1">
    <property type="nucleotide sequence ID" value="NZ_BMCH01000001.1"/>
</dbReference>
<evidence type="ECO:0000256" key="4">
    <source>
        <dbReference type="ARBA" id="ARBA00022989"/>
    </source>
</evidence>
<reference evidence="8" key="1">
    <citation type="journal article" date="2019" name="Int. J. Syst. Evol. Microbiol.">
        <title>The Global Catalogue of Microorganisms (GCM) 10K type strain sequencing project: providing services to taxonomists for standard genome sequencing and annotation.</title>
        <authorList>
            <consortium name="The Broad Institute Genomics Platform"/>
            <consortium name="The Broad Institute Genome Sequencing Center for Infectious Disease"/>
            <person name="Wu L."/>
            <person name="Ma J."/>
        </authorList>
    </citation>
    <scope>NUCLEOTIDE SEQUENCE [LARGE SCALE GENOMIC DNA]</scope>
    <source>
        <strain evidence="8">CCM 7132</strain>
    </source>
</reference>
<feature type="transmembrane region" description="Helical" evidence="6">
    <location>
        <begin position="378"/>
        <end position="398"/>
    </location>
</feature>
<gene>
    <name evidence="7" type="primary">rmrB</name>
    <name evidence="7" type="ORF">GCM10007207_04700</name>
</gene>
<accession>A0ABQ1LBT7</accession>
<feature type="transmembrane region" description="Helical" evidence="6">
    <location>
        <begin position="85"/>
        <end position="106"/>
    </location>
</feature>
<dbReference type="EMBL" id="BMCH01000001">
    <property type="protein sequence ID" value="GGC22524.1"/>
    <property type="molecule type" value="Genomic_DNA"/>
</dbReference>
<keyword evidence="2" id="KW-0813">Transport</keyword>